<accession>A0ABM3QM51</accession>
<dbReference type="Pfam" id="PF13952">
    <property type="entry name" value="DUF4216"/>
    <property type="match status" value="1"/>
</dbReference>
<dbReference type="GeneID" id="130460835"/>
<name>A0ABM3QM51_SPIOL</name>
<dbReference type="InterPro" id="IPR025312">
    <property type="entry name" value="DUF4216"/>
</dbReference>
<feature type="domain" description="DUF4216" evidence="1">
    <location>
        <begin position="32"/>
        <end position="107"/>
    </location>
</feature>
<dbReference type="RefSeq" id="XP_056684440.1">
    <property type="nucleotide sequence ID" value="XM_056828462.1"/>
</dbReference>
<gene>
    <name evidence="3" type="primary">LOC130460835</name>
</gene>
<dbReference type="PANTHER" id="PTHR48258:SF5">
    <property type="match status" value="1"/>
</dbReference>
<evidence type="ECO:0000259" key="1">
    <source>
        <dbReference type="Pfam" id="PF13952"/>
    </source>
</evidence>
<dbReference type="PANTHER" id="PTHR48258">
    <property type="entry name" value="DUF4218 DOMAIN-CONTAINING PROTEIN-RELATED"/>
    <property type="match status" value="1"/>
</dbReference>
<evidence type="ECO:0000313" key="3">
    <source>
        <dbReference type="RefSeq" id="XP_056684440.1"/>
    </source>
</evidence>
<protein>
    <recommendedName>
        <fullName evidence="1">DUF4216 domain-containing protein</fullName>
    </recommendedName>
</protein>
<reference evidence="3" key="2">
    <citation type="submission" date="2025-08" db="UniProtKB">
        <authorList>
            <consortium name="RefSeq"/>
        </authorList>
    </citation>
    <scope>IDENTIFICATION</scope>
    <source>
        <tissue evidence="3">Leaf</tissue>
    </source>
</reference>
<evidence type="ECO:0000313" key="2">
    <source>
        <dbReference type="Proteomes" id="UP000813463"/>
    </source>
</evidence>
<sequence length="157" mass="18204">MVVAKTQSYASSRDTRTIMGDVTYYGVLTDIIELNYYNRFKIVLFRCNWVDVNHASGIKKDKLNFTHVNLSSSIDSDERLSDEPFVFASQVQQVIYVQDRTQSDWFIPEPIKPRDTFDMGDDSVEQDLSVENEFQASSSGQQNVEIDIDDMTWMYKE</sequence>
<keyword evidence="2" id="KW-1185">Reference proteome</keyword>
<proteinExistence type="predicted"/>
<reference evidence="2" key="1">
    <citation type="journal article" date="2021" name="Nat. Commun.">
        <title>Genomic analyses provide insights into spinach domestication and the genetic basis of agronomic traits.</title>
        <authorList>
            <person name="Cai X."/>
            <person name="Sun X."/>
            <person name="Xu C."/>
            <person name="Sun H."/>
            <person name="Wang X."/>
            <person name="Ge C."/>
            <person name="Zhang Z."/>
            <person name="Wang Q."/>
            <person name="Fei Z."/>
            <person name="Jiao C."/>
            <person name="Wang Q."/>
        </authorList>
    </citation>
    <scope>NUCLEOTIDE SEQUENCE [LARGE SCALE GENOMIC DNA]</scope>
    <source>
        <strain evidence="2">cv. Varoflay</strain>
    </source>
</reference>
<dbReference type="Proteomes" id="UP000813463">
    <property type="component" value="Chromosome 5"/>
</dbReference>
<organism evidence="2 3">
    <name type="scientific">Spinacia oleracea</name>
    <name type="common">Spinach</name>
    <dbReference type="NCBI Taxonomy" id="3562"/>
    <lineage>
        <taxon>Eukaryota</taxon>
        <taxon>Viridiplantae</taxon>
        <taxon>Streptophyta</taxon>
        <taxon>Embryophyta</taxon>
        <taxon>Tracheophyta</taxon>
        <taxon>Spermatophyta</taxon>
        <taxon>Magnoliopsida</taxon>
        <taxon>eudicotyledons</taxon>
        <taxon>Gunneridae</taxon>
        <taxon>Pentapetalae</taxon>
        <taxon>Caryophyllales</taxon>
        <taxon>Chenopodiaceae</taxon>
        <taxon>Chenopodioideae</taxon>
        <taxon>Anserineae</taxon>
        <taxon>Spinacia</taxon>
    </lineage>
</organism>